<protein>
    <submittedName>
        <fullName evidence="8">Uncharacterized protein</fullName>
    </submittedName>
</protein>
<feature type="compositionally biased region" description="Low complexity" evidence="7">
    <location>
        <begin position="340"/>
        <end position="357"/>
    </location>
</feature>
<proteinExistence type="predicted"/>
<dbReference type="HOGENOM" id="CLU_007332_0_0_1"/>
<feature type="compositionally biased region" description="Basic and acidic residues" evidence="7">
    <location>
        <begin position="1348"/>
        <end position="1358"/>
    </location>
</feature>
<dbReference type="GO" id="GO:1901981">
    <property type="term" value="F:phosphatidylinositol phosphate binding"/>
    <property type="evidence" value="ECO:0007669"/>
    <property type="project" value="TreeGrafter"/>
</dbReference>
<feature type="compositionally biased region" description="Basic and acidic residues" evidence="7">
    <location>
        <begin position="1014"/>
        <end position="1027"/>
    </location>
</feature>
<name>A0A0D9VSN1_9ORYZ</name>
<evidence type="ECO:0000256" key="6">
    <source>
        <dbReference type="ARBA" id="ARBA00023136"/>
    </source>
</evidence>
<feature type="region of interest" description="Disordered" evidence="7">
    <location>
        <begin position="71"/>
        <end position="98"/>
    </location>
</feature>
<feature type="region of interest" description="Disordered" evidence="7">
    <location>
        <begin position="824"/>
        <end position="932"/>
    </location>
</feature>
<keyword evidence="9" id="KW-1185">Reference proteome</keyword>
<feature type="region of interest" description="Disordered" evidence="7">
    <location>
        <begin position="1067"/>
        <end position="1103"/>
    </location>
</feature>
<keyword evidence="6" id="KW-0472">Membrane</keyword>
<reference evidence="8" key="3">
    <citation type="submission" date="2015-04" db="UniProtKB">
        <authorList>
            <consortium name="EnsemblPlants"/>
        </authorList>
    </citation>
    <scope>IDENTIFICATION</scope>
</reference>
<dbReference type="Proteomes" id="UP000032180">
    <property type="component" value="Chromosome 3"/>
</dbReference>
<organism evidence="8 9">
    <name type="scientific">Leersia perrieri</name>
    <dbReference type="NCBI Taxonomy" id="77586"/>
    <lineage>
        <taxon>Eukaryota</taxon>
        <taxon>Viridiplantae</taxon>
        <taxon>Streptophyta</taxon>
        <taxon>Embryophyta</taxon>
        <taxon>Tracheophyta</taxon>
        <taxon>Spermatophyta</taxon>
        <taxon>Magnoliopsida</taxon>
        <taxon>Liliopsida</taxon>
        <taxon>Poales</taxon>
        <taxon>Poaceae</taxon>
        <taxon>BOP clade</taxon>
        <taxon>Oryzoideae</taxon>
        <taxon>Oryzeae</taxon>
        <taxon>Oryzinae</taxon>
        <taxon>Leersia</taxon>
    </lineage>
</organism>
<feature type="region of interest" description="Disordered" evidence="7">
    <location>
        <begin position="1"/>
        <end position="41"/>
    </location>
</feature>
<sequence length="1379" mass="152370">MDSSSSSGEFPRSHARRAAASLAQIGRGRRREKGRGAGKGSRVLDLLLSKRDWWEGGGRVIVCVRVREREREREREGKGEREEKQADWEAVGASPSPRATHLRAAGRARLPLLIPPAELAWRRRPFSSSRKQRADLFSHQDTEHWLVVHGKAKMSVAKKEEVCSHRLGPRLDEPAVGVPIKKRPVLFSDRLVQSGIPPSLRPSSPATGIAVSAAEAGCSRDAFLNRSLSEETNAIAKGNGMFNPMDQNHAKRSFIQSLTEKRGLSLDGSSDIPSRIESETGIVAPVNETPSQKFLSLGLQAASCRNGNINYSSIVKEEKVDQGLSRFPSADFHKDVGATSESKSSSDSSFGRLPNLDLNVPLDPHDPAESLPTMQDCGNRLYHGTVQHQKAHVPLVTPVSTVNNGLRQNMDSTLNLSNAYGLPNKRKAADVTLDLQLKPPARPEIGINWKELAPVPGLSLSLSGKHADESENNAELNLSLSGKHIDDSENNAPNVTLRFEPAESVKKITKEVDIPGKDKAPAEEVVKPVPCNEIPHTTISSTVAGIEKMSSGRSVKKEPEEQSQQHIQNDVEKAQLLESQSTALASKCAEIEKSDSADQVPRKAALDLNFGIPNVATANVPLPTERLRDAIHIETMRADHEVKKSIKCEETTIAIPNSTTASVSRQRSPLMATKPLPLRDRDANRTGLCVSASQSSLPTEPPSCNPDVASVDCKPIIFHVNSSVAAEACSPMQRAEPVISNSWNRFALDGMSQGSAEMDCSEDDNIVSELPTTNKPLGGTIGNNKISEDGLSANLGTNLQKEHDTSTHQDSSFVTNKIGMQGVSDDKCMHVNDGVSSHSHQDGRQRGDMANEGSKNKQLLESDKNTPVDNNDNTIPVKTTGSSTVDLRRLSSSETSTSPKMNSYKDSGSFLEKGKAPQIKSEGCQSPLGKQAANCSEDNVKNAVVKSEHQTVSEEAAKVSELHPRDPVLGEDSHPDGASSSQPNNECGMVKSASEKSECDKSKPDSGRTTSVQNERDGQVDSPHWREMAYPYVNRNERWERFMQSEKEKNKGEYQGGRHAFDATNQRRSDHRYGGRGVGSRGHPRNFRGPRMNEPDVYFDDEPMTGRRRPFGDEQHLHRIPHRRHNQIHGNLMREMDIDGFSGRDGSDPRLMAHGHMEDLSDDMMEERYYAPHSHRHHPQGDHAFIHRNRSHSPGQRRVAPVHVHRRRSPEALRRSPPLIRTDRPSYLPHRRHTQSHGSPFDREHDDRVMQRNLRRCGMHEGAAGDSFEPHLHPAQLAELHAEAELTERRKFGERRTYLRSFDASLVGDDDDEMLTYGADGDMDFVEGGSGGPRELDGRFRSRGGGHRGRDDQEDDHRCRGHGWRDGSSNSSRAKRRRY</sequence>
<dbReference type="GO" id="GO:0015031">
    <property type="term" value="P:protein transport"/>
    <property type="evidence" value="ECO:0007669"/>
    <property type="project" value="UniProtKB-KW"/>
</dbReference>
<dbReference type="EnsemblPlants" id="LPERR03G11410.1">
    <property type="protein sequence ID" value="LPERR03G11410.1"/>
    <property type="gene ID" value="LPERR03G11410"/>
</dbReference>
<feature type="compositionally biased region" description="Basic and acidic residues" evidence="7">
    <location>
        <begin position="946"/>
        <end position="975"/>
    </location>
</feature>
<evidence type="ECO:0000256" key="5">
    <source>
        <dbReference type="ARBA" id="ARBA00023121"/>
    </source>
</evidence>
<keyword evidence="5" id="KW-0446">Lipid-binding</keyword>
<reference evidence="8 9" key="1">
    <citation type="submission" date="2012-08" db="EMBL/GenBank/DDBJ databases">
        <title>Oryza genome evolution.</title>
        <authorList>
            <person name="Wing R.A."/>
        </authorList>
    </citation>
    <scope>NUCLEOTIDE SEQUENCE</scope>
</reference>
<feature type="compositionally biased region" description="Basic and acidic residues" evidence="7">
    <location>
        <begin position="71"/>
        <end position="87"/>
    </location>
</feature>
<feature type="compositionally biased region" description="Polar residues" evidence="7">
    <location>
        <begin position="867"/>
        <end position="885"/>
    </location>
</feature>
<evidence type="ECO:0000256" key="1">
    <source>
        <dbReference type="ARBA" id="ARBA00004469"/>
    </source>
</evidence>
<evidence type="ECO:0000256" key="2">
    <source>
        <dbReference type="ARBA" id="ARBA00022448"/>
    </source>
</evidence>
<keyword evidence="2" id="KW-0813">Transport</keyword>
<evidence type="ECO:0000313" key="9">
    <source>
        <dbReference type="Proteomes" id="UP000032180"/>
    </source>
</evidence>
<dbReference type="Gramene" id="LPERR03G11410.1">
    <property type="protein sequence ID" value="LPERR03G11410.1"/>
    <property type="gene ID" value="LPERR03G11410"/>
</dbReference>
<feature type="compositionally biased region" description="Basic and acidic residues" evidence="7">
    <location>
        <begin position="839"/>
        <end position="866"/>
    </location>
</feature>
<evidence type="ECO:0000256" key="7">
    <source>
        <dbReference type="SAM" id="MobiDB-lite"/>
    </source>
</evidence>
<evidence type="ECO:0000256" key="4">
    <source>
        <dbReference type="ARBA" id="ARBA00022927"/>
    </source>
</evidence>
<dbReference type="PANTHER" id="PTHR20939:SF11">
    <property type="entry name" value="LD12265P"/>
    <property type="match status" value="1"/>
</dbReference>
<dbReference type="InterPro" id="IPR039937">
    <property type="entry name" value="SNX20/SNX21"/>
</dbReference>
<feature type="region of interest" description="Disordered" evidence="7">
    <location>
        <begin position="335"/>
        <end position="357"/>
    </location>
</feature>
<feature type="region of interest" description="Disordered" evidence="7">
    <location>
        <begin position="944"/>
        <end position="1028"/>
    </location>
</feature>
<evidence type="ECO:0000313" key="8">
    <source>
        <dbReference type="EnsemblPlants" id="LPERR03G11410.1"/>
    </source>
</evidence>
<keyword evidence="4" id="KW-0653">Protein transport</keyword>
<dbReference type="eggNOG" id="ENOG502QS0K">
    <property type="taxonomic scope" value="Eukaryota"/>
</dbReference>
<feature type="region of interest" description="Disordered" evidence="7">
    <location>
        <begin position="1192"/>
        <end position="1246"/>
    </location>
</feature>
<reference evidence="9" key="2">
    <citation type="submission" date="2013-12" db="EMBL/GenBank/DDBJ databases">
        <authorList>
            <person name="Yu Y."/>
            <person name="Lee S."/>
            <person name="de Baynast K."/>
            <person name="Wissotski M."/>
            <person name="Liu L."/>
            <person name="Talag J."/>
            <person name="Goicoechea J."/>
            <person name="Angelova A."/>
            <person name="Jetty R."/>
            <person name="Kudrna D."/>
            <person name="Golser W."/>
            <person name="Rivera L."/>
            <person name="Zhang J."/>
            <person name="Wing R."/>
        </authorList>
    </citation>
    <scope>NUCLEOTIDE SEQUENCE</scope>
</reference>
<accession>A0A0D9VSN1</accession>
<comment type="subcellular location">
    <subcellularLocation>
        <location evidence="1">Early endosome membrane</location>
        <topology evidence="1">Peripheral membrane protein</topology>
        <orientation evidence="1">Cytoplasmic side</orientation>
    </subcellularLocation>
</comment>
<keyword evidence="3" id="KW-0967">Endosome</keyword>
<feature type="region of interest" description="Disordered" evidence="7">
    <location>
        <begin position="1318"/>
        <end position="1379"/>
    </location>
</feature>
<feature type="compositionally biased region" description="Basic and acidic residues" evidence="7">
    <location>
        <begin position="993"/>
        <end position="1006"/>
    </location>
</feature>
<dbReference type="GO" id="GO:0031901">
    <property type="term" value="C:early endosome membrane"/>
    <property type="evidence" value="ECO:0007669"/>
    <property type="project" value="UniProtKB-SubCell"/>
</dbReference>
<dbReference type="PANTHER" id="PTHR20939">
    <property type="entry name" value="SORTING NEXIN 20, 21"/>
    <property type="match status" value="1"/>
</dbReference>
<evidence type="ECO:0000256" key="3">
    <source>
        <dbReference type="ARBA" id="ARBA00022753"/>
    </source>
</evidence>